<evidence type="ECO:0000259" key="2">
    <source>
        <dbReference type="PROSITE" id="PS51831"/>
    </source>
</evidence>
<dbReference type="AlphaFoldDB" id="A0A0M2UY73"/>
<dbReference type="GO" id="GO:0031125">
    <property type="term" value="P:rRNA 3'-end processing"/>
    <property type="evidence" value="ECO:0007669"/>
    <property type="project" value="TreeGrafter"/>
</dbReference>
<protein>
    <submittedName>
        <fullName evidence="3">Phosphohydrolase</fullName>
    </submittedName>
</protein>
<dbReference type="InterPro" id="IPR003607">
    <property type="entry name" value="HD/PDEase_dom"/>
</dbReference>
<dbReference type="CDD" id="cd04492">
    <property type="entry name" value="YhaM_OBF_like"/>
    <property type="match status" value="1"/>
</dbReference>
<sequence>MPKKYISSLKTGEVVEDVFLVLKKEVKETREKKPYLNLQLADKTGSLEARKWDAAPHLCNSFHKDAFIKIKGVVETFNNTLQIRVNEISPVAEECVQMSDFVPSTEKDVSAMMSELRQIIKTIRDPYLSKLLDAFFTEESFCKVFSTAPAATQYHHAYLGGLLEHILSVARLAVSFSNLYPMIKRDLLLTGVILHDIGKTRELSYERSFHYTDEGQLTGHLISGVLMIYEKAQKIDGFPSDLLNVLFHLILSHHGEYEWGSPVKPGTPEAIALHHLDNLDAKVYAATKAITEHKDTSSSWTDYVKMFERRLYKK</sequence>
<dbReference type="InterPro" id="IPR012340">
    <property type="entry name" value="NA-bd_OB-fold"/>
</dbReference>
<dbReference type="InterPro" id="IPR050798">
    <property type="entry name" value="YhaM_exoribonuc/phosphodiest"/>
</dbReference>
<evidence type="ECO:0000313" key="4">
    <source>
        <dbReference type="Proteomes" id="UP000034954"/>
    </source>
</evidence>
<dbReference type="EMBL" id="LAQJ01000029">
    <property type="protein sequence ID" value="KKO21038.1"/>
    <property type="molecule type" value="Genomic_DNA"/>
</dbReference>
<evidence type="ECO:0000256" key="1">
    <source>
        <dbReference type="ARBA" id="ARBA00022801"/>
    </source>
</evidence>
<proteinExistence type="predicted"/>
<dbReference type="SUPFAM" id="SSF50249">
    <property type="entry name" value="Nucleic acid-binding proteins"/>
    <property type="match status" value="1"/>
</dbReference>
<dbReference type="InterPro" id="IPR006674">
    <property type="entry name" value="HD_domain"/>
</dbReference>
<dbReference type="PATRIC" id="fig|380242.3.peg.294"/>
<keyword evidence="4" id="KW-1185">Reference proteome</keyword>
<organism evidence="3 4">
    <name type="scientific">Candidatus Brocadia fulgida</name>
    <dbReference type="NCBI Taxonomy" id="380242"/>
    <lineage>
        <taxon>Bacteria</taxon>
        <taxon>Pseudomonadati</taxon>
        <taxon>Planctomycetota</taxon>
        <taxon>Candidatus Brocadiia</taxon>
        <taxon>Candidatus Brocadiales</taxon>
        <taxon>Candidatus Brocadiaceae</taxon>
        <taxon>Candidatus Brocadia</taxon>
    </lineage>
</organism>
<dbReference type="Pfam" id="PF01336">
    <property type="entry name" value="tRNA_anti-codon"/>
    <property type="match status" value="1"/>
</dbReference>
<dbReference type="PROSITE" id="PS51831">
    <property type="entry name" value="HD"/>
    <property type="match status" value="1"/>
</dbReference>
<dbReference type="PANTHER" id="PTHR37294">
    <property type="entry name" value="3'-5' EXORIBONUCLEASE YHAM"/>
    <property type="match status" value="1"/>
</dbReference>
<dbReference type="SUPFAM" id="SSF109604">
    <property type="entry name" value="HD-domain/PDEase-like"/>
    <property type="match status" value="1"/>
</dbReference>
<evidence type="ECO:0000313" key="3">
    <source>
        <dbReference type="EMBL" id="KKO21038.1"/>
    </source>
</evidence>
<reference evidence="3 4" key="1">
    <citation type="journal article" date="2013" name="BMC Microbiol.">
        <title>Identification of the type II cytochrome c maturation pathway in anammox bacteria by comparative genomics.</title>
        <authorList>
            <person name="Ferousi C."/>
            <person name="Speth D.R."/>
            <person name="Reimann J."/>
            <person name="Op den Camp H.J."/>
            <person name="Allen J.W."/>
            <person name="Keltjens J.T."/>
            <person name="Jetten M.S."/>
        </authorList>
    </citation>
    <scope>NUCLEOTIDE SEQUENCE [LARGE SCALE GENOMIC DNA]</scope>
    <source>
        <strain evidence="3">RU1</strain>
    </source>
</reference>
<dbReference type="GO" id="GO:0003676">
    <property type="term" value="F:nucleic acid binding"/>
    <property type="evidence" value="ECO:0007669"/>
    <property type="project" value="InterPro"/>
</dbReference>
<keyword evidence="1" id="KW-0378">Hydrolase</keyword>
<dbReference type="GO" id="GO:0016787">
    <property type="term" value="F:hydrolase activity"/>
    <property type="evidence" value="ECO:0007669"/>
    <property type="project" value="UniProtKB-KW"/>
</dbReference>
<dbReference type="Gene3D" id="1.10.3210.10">
    <property type="entry name" value="Hypothetical protein af1432"/>
    <property type="match status" value="1"/>
</dbReference>
<gene>
    <name evidence="3" type="ORF">BROFUL_00239</name>
</gene>
<dbReference type="Proteomes" id="UP000034954">
    <property type="component" value="Unassembled WGS sequence"/>
</dbReference>
<dbReference type="Gene3D" id="2.40.50.140">
    <property type="entry name" value="Nucleic acid-binding proteins"/>
    <property type="match status" value="1"/>
</dbReference>
<dbReference type="InterPro" id="IPR004365">
    <property type="entry name" value="NA-bd_OB_tRNA"/>
</dbReference>
<dbReference type="Pfam" id="PF01966">
    <property type="entry name" value="HD"/>
    <property type="match status" value="1"/>
</dbReference>
<comment type="caution">
    <text evidence="3">The sequence shown here is derived from an EMBL/GenBank/DDBJ whole genome shotgun (WGS) entry which is preliminary data.</text>
</comment>
<dbReference type="PANTHER" id="PTHR37294:SF1">
    <property type="entry name" value="3'-5' EXORIBONUCLEASE YHAM"/>
    <property type="match status" value="1"/>
</dbReference>
<dbReference type="CDD" id="cd00077">
    <property type="entry name" value="HDc"/>
    <property type="match status" value="1"/>
</dbReference>
<dbReference type="NCBIfam" id="TIGR00277">
    <property type="entry name" value="HDIG"/>
    <property type="match status" value="1"/>
</dbReference>
<accession>A0A0M2UY73</accession>
<feature type="domain" description="HD" evidence="2">
    <location>
        <begin position="162"/>
        <end position="282"/>
    </location>
</feature>
<dbReference type="InterPro" id="IPR006675">
    <property type="entry name" value="HDIG_dom"/>
</dbReference>
<dbReference type="SMART" id="SM00471">
    <property type="entry name" value="HDc"/>
    <property type="match status" value="1"/>
</dbReference>
<name>A0A0M2UY73_9BACT</name>